<dbReference type="PANTHER" id="PTHR37984:SF5">
    <property type="entry name" value="PROTEIN NYNRIN-LIKE"/>
    <property type="match status" value="1"/>
</dbReference>
<accession>A0A803K434</accession>
<dbReference type="FunFam" id="3.30.70.270:FF:000003">
    <property type="entry name" value="Transposon Ty3-G Gag-Pol polyprotein"/>
    <property type="match status" value="1"/>
</dbReference>
<evidence type="ECO:0000256" key="2">
    <source>
        <dbReference type="ARBA" id="ARBA00012180"/>
    </source>
</evidence>
<sequence>MPFGLCNAPAVFQEFVNDIFRDLLGKSVVVYLDDILIFSQDLETHRSQVKEALSRLRENFLFAKLEKCTFEVPKISFLGYIISGLKVDPEKVRAIQEMPAPTDVQHFLGMVMYLSKFCGHLPDMCEPLRQLTHKDSLWEWTEIQQTAFDSVKQSIADAATLKYYNPLQAVVIQCDASENGLGAALMQEKEPVAFASRALTTTEHGYAQIEKELCCCFWYGEVPSVHIWKTRNSAFRS</sequence>
<dbReference type="EC" id="3.1.26.4" evidence="2"/>
<dbReference type="CDD" id="cd01647">
    <property type="entry name" value="RT_LTR"/>
    <property type="match status" value="1"/>
</dbReference>
<dbReference type="AlphaFoldDB" id="A0A803K434"/>
<dbReference type="InterPro" id="IPR000477">
    <property type="entry name" value="RT_dom"/>
</dbReference>
<protein>
    <recommendedName>
        <fullName evidence="2">ribonuclease H</fullName>
        <ecNumber evidence="2">3.1.26.4</ecNumber>
    </recommendedName>
</protein>
<name>A0A803K434_XENTR</name>
<dbReference type="GeneTree" id="ENSGT01140000282569"/>
<reference evidence="5" key="1">
    <citation type="journal article" date="2010" name="Science">
        <title>The genome of the Western clawed frog Xenopus tropicalis.</title>
        <authorList>
            <person name="Hellsten U."/>
            <person name="Harland R.M."/>
            <person name="Gilchrist M.J."/>
            <person name="Hendrix D."/>
            <person name="Jurka J."/>
            <person name="Kapitonov V."/>
            <person name="Ovcharenko I."/>
            <person name="Putnam N.H."/>
            <person name="Shu S."/>
            <person name="Taher L."/>
            <person name="Blitz I.L."/>
            <person name="Blumberg B."/>
            <person name="Dichmann D.S."/>
            <person name="Dubchak I."/>
            <person name="Amaya E."/>
            <person name="Detter J.C."/>
            <person name="Fletcher R."/>
            <person name="Gerhard D.S."/>
            <person name="Goodstein D."/>
            <person name="Graves T."/>
            <person name="Grigoriev I.V."/>
            <person name="Grimwood J."/>
            <person name="Kawashima T."/>
            <person name="Lindquist E."/>
            <person name="Lucas S.M."/>
            <person name="Mead P.E."/>
            <person name="Mitros T."/>
            <person name="Ogino H."/>
            <person name="Ohta Y."/>
            <person name="Poliakov A.V."/>
            <person name="Pollet N."/>
            <person name="Robert J."/>
            <person name="Salamov A."/>
            <person name="Sater A.K."/>
            <person name="Schmutz J."/>
            <person name="Terry A."/>
            <person name="Vize P.D."/>
            <person name="Warren W.C."/>
            <person name="Wells D."/>
            <person name="Wills A."/>
            <person name="Wilson R.K."/>
            <person name="Zimmerman L.B."/>
            <person name="Zorn A.M."/>
            <person name="Grainger R."/>
            <person name="Grammer T."/>
            <person name="Khokha M.K."/>
            <person name="Richardson P.M."/>
            <person name="Rokhsar D.S."/>
        </authorList>
    </citation>
    <scope>NUCLEOTIDE SEQUENCE [LARGE SCALE GENOMIC DNA]</scope>
    <source>
        <strain evidence="5">Nigerian</strain>
    </source>
</reference>
<organism evidence="5">
    <name type="scientific">Xenopus tropicalis</name>
    <name type="common">Western clawed frog</name>
    <name type="synonym">Silurana tropicalis</name>
    <dbReference type="NCBI Taxonomy" id="8364"/>
    <lineage>
        <taxon>Eukaryota</taxon>
        <taxon>Metazoa</taxon>
        <taxon>Chordata</taxon>
        <taxon>Craniata</taxon>
        <taxon>Vertebrata</taxon>
        <taxon>Euteleostomi</taxon>
        <taxon>Amphibia</taxon>
        <taxon>Batrachia</taxon>
        <taxon>Anura</taxon>
        <taxon>Pipoidea</taxon>
        <taxon>Pipidae</taxon>
        <taxon>Xenopodinae</taxon>
        <taxon>Xenopus</taxon>
        <taxon>Silurana</taxon>
    </lineage>
</organism>
<dbReference type="SUPFAM" id="SSF56672">
    <property type="entry name" value="DNA/RNA polymerases"/>
    <property type="match status" value="1"/>
</dbReference>
<proteinExistence type="inferred from homology"/>
<dbReference type="Gene3D" id="3.30.70.270">
    <property type="match status" value="2"/>
</dbReference>
<keyword evidence="3" id="KW-0511">Multifunctional enzyme</keyword>
<dbReference type="PROSITE" id="PS50878">
    <property type="entry name" value="RT_POL"/>
    <property type="match status" value="1"/>
</dbReference>
<dbReference type="FunFam" id="3.30.70.270:FF:000026">
    <property type="entry name" value="Transposon Ty3-G Gag-Pol polyprotein"/>
    <property type="match status" value="1"/>
</dbReference>
<dbReference type="InterPro" id="IPR043502">
    <property type="entry name" value="DNA/RNA_pol_sf"/>
</dbReference>
<dbReference type="GO" id="GO:0004523">
    <property type="term" value="F:RNA-DNA hybrid ribonuclease activity"/>
    <property type="evidence" value="ECO:0007669"/>
    <property type="project" value="UniProtKB-EC"/>
</dbReference>
<evidence type="ECO:0000256" key="3">
    <source>
        <dbReference type="ARBA" id="ARBA00023268"/>
    </source>
</evidence>
<dbReference type="Pfam" id="PF00078">
    <property type="entry name" value="RVT_1"/>
    <property type="match status" value="1"/>
</dbReference>
<dbReference type="InParanoid" id="A0A803K434"/>
<evidence type="ECO:0000313" key="5">
    <source>
        <dbReference type="Ensembl" id="ENSXETP00000115080"/>
    </source>
</evidence>
<evidence type="ECO:0000259" key="4">
    <source>
        <dbReference type="PROSITE" id="PS50878"/>
    </source>
</evidence>
<dbReference type="Pfam" id="PF17919">
    <property type="entry name" value="RT_RNaseH_2"/>
    <property type="match status" value="1"/>
</dbReference>
<evidence type="ECO:0000256" key="1">
    <source>
        <dbReference type="ARBA" id="ARBA00010879"/>
    </source>
</evidence>
<dbReference type="InterPro" id="IPR043128">
    <property type="entry name" value="Rev_trsase/Diguanyl_cyclase"/>
</dbReference>
<comment type="similarity">
    <text evidence="1">Belongs to the beta type-B retroviral polymerase family. HERV class-II K(HML-2) pol subfamily.</text>
</comment>
<dbReference type="InterPro" id="IPR050951">
    <property type="entry name" value="Retrovirus_Pol_polyprotein"/>
</dbReference>
<dbReference type="InterPro" id="IPR041577">
    <property type="entry name" value="RT_RNaseH_2"/>
</dbReference>
<dbReference type="PANTHER" id="PTHR37984">
    <property type="entry name" value="PROTEIN CBG26694"/>
    <property type="match status" value="1"/>
</dbReference>
<reference evidence="5" key="2">
    <citation type="submission" date="2021-03" db="UniProtKB">
        <authorList>
            <consortium name="Ensembl"/>
        </authorList>
    </citation>
    <scope>IDENTIFICATION</scope>
</reference>
<dbReference type="Ensembl" id="ENSXETT00000117322">
    <property type="protein sequence ID" value="ENSXETP00000115080"/>
    <property type="gene ID" value="ENSXETG00000042780"/>
</dbReference>
<feature type="domain" description="Reverse transcriptase" evidence="4">
    <location>
        <begin position="1"/>
        <end position="82"/>
    </location>
</feature>